<dbReference type="InterPro" id="IPR015940">
    <property type="entry name" value="UBA"/>
</dbReference>
<feature type="region of interest" description="Disordered" evidence="2">
    <location>
        <begin position="238"/>
        <end position="268"/>
    </location>
</feature>
<feature type="domain" description="UBA" evidence="3">
    <location>
        <begin position="264"/>
        <end position="310"/>
    </location>
</feature>
<dbReference type="PROSITE" id="PS50030">
    <property type="entry name" value="UBA"/>
    <property type="match status" value="1"/>
</dbReference>
<keyword evidence="1" id="KW-0175">Coiled coil</keyword>
<organism evidence="4 5">
    <name type="scientific">Meloidogyne enterolobii</name>
    <name type="common">Root-knot nematode worm</name>
    <name type="synonym">Meloidogyne mayaguensis</name>
    <dbReference type="NCBI Taxonomy" id="390850"/>
    <lineage>
        <taxon>Eukaryota</taxon>
        <taxon>Metazoa</taxon>
        <taxon>Ecdysozoa</taxon>
        <taxon>Nematoda</taxon>
        <taxon>Chromadorea</taxon>
        <taxon>Rhabditida</taxon>
        <taxon>Tylenchina</taxon>
        <taxon>Tylenchomorpha</taxon>
        <taxon>Tylenchoidea</taxon>
        <taxon>Meloidogynidae</taxon>
        <taxon>Meloidogyninae</taxon>
        <taxon>Meloidogyne</taxon>
    </lineage>
</organism>
<dbReference type="SMART" id="SM00165">
    <property type="entry name" value="UBA"/>
    <property type="match status" value="1"/>
</dbReference>
<feature type="coiled-coil region" evidence="1">
    <location>
        <begin position="72"/>
        <end position="106"/>
    </location>
</feature>
<dbReference type="InterPro" id="IPR009060">
    <property type="entry name" value="UBA-like_sf"/>
</dbReference>
<dbReference type="EMBL" id="CAJEWN010000518">
    <property type="protein sequence ID" value="CAD2184818.1"/>
    <property type="molecule type" value="Genomic_DNA"/>
</dbReference>
<comment type="caution">
    <text evidence="4">The sequence shown here is derived from an EMBL/GenBank/DDBJ whole genome shotgun (WGS) entry which is preliminary data.</text>
</comment>
<dbReference type="Gene3D" id="1.10.8.10">
    <property type="entry name" value="DNA helicase RuvA subunit, C-terminal domain"/>
    <property type="match status" value="1"/>
</dbReference>
<dbReference type="Pfam" id="PF00627">
    <property type="entry name" value="UBA"/>
    <property type="match status" value="1"/>
</dbReference>
<dbReference type="SUPFAM" id="SSF46934">
    <property type="entry name" value="UBA-like"/>
    <property type="match status" value="1"/>
</dbReference>
<dbReference type="OrthoDB" id="263283at2759"/>
<evidence type="ECO:0000313" key="4">
    <source>
        <dbReference type="EMBL" id="CAD2184818.1"/>
    </source>
</evidence>
<name>A0A6V7WCV5_MELEN</name>
<feature type="compositionally biased region" description="Low complexity" evidence="2">
    <location>
        <begin position="239"/>
        <end position="260"/>
    </location>
</feature>
<evidence type="ECO:0000256" key="2">
    <source>
        <dbReference type="SAM" id="MobiDB-lite"/>
    </source>
</evidence>
<sequence>MDDSVANTVQIVLPNGTKKVINRPEKVSDVLKENCDDENYENFALVFFGRKLALDQKLETIQHLNENRPLYIICQKENNQKSKENKEEINKKLQACRASYRALIEDALPQVSAEAFKLLLSYMHENKCENYKQVLKDYPNFVYDQIGDAAICDFRLLIQFILKNDDFAYKHPDCLSVFKKALDNVSAKFSSTSTSVRFPSALMGGDLAMPMQNNPSTGTQLITQQMLSQAFAVALGETPAQPASNSQQSSSIQQTSTSQNEGENNNPRANFATQLQQMHEFGFTDDNENIQALLLTNGDVEQALQIIIAMRE</sequence>
<dbReference type="Proteomes" id="UP000580250">
    <property type="component" value="Unassembled WGS sequence"/>
</dbReference>
<dbReference type="AlphaFoldDB" id="A0A6V7WCV5"/>
<dbReference type="CDD" id="cd14326">
    <property type="entry name" value="UBA_UBL7"/>
    <property type="match status" value="1"/>
</dbReference>
<evidence type="ECO:0000259" key="3">
    <source>
        <dbReference type="PROSITE" id="PS50030"/>
    </source>
</evidence>
<gene>
    <name evidence="4" type="ORF">MENT_LOCUS37196</name>
</gene>
<reference evidence="4 5" key="1">
    <citation type="submission" date="2020-08" db="EMBL/GenBank/DDBJ databases">
        <authorList>
            <person name="Koutsovoulos G."/>
            <person name="Danchin GJ E."/>
        </authorList>
    </citation>
    <scope>NUCLEOTIDE SEQUENCE [LARGE SCALE GENOMIC DNA]</scope>
</reference>
<accession>A0A6V7WCV5</accession>
<evidence type="ECO:0000313" key="5">
    <source>
        <dbReference type="Proteomes" id="UP000580250"/>
    </source>
</evidence>
<protein>
    <recommendedName>
        <fullName evidence="3">UBA domain-containing protein</fullName>
    </recommendedName>
</protein>
<proteinExistence type="predicted"/>
<evidence type="ECO:0000256" key="1">
    <source>
        <dbReference type="SAM" id="Coils"/>
    </source>
</evidence>
<dbReference type="InterPro" id="IPR047878">
    <property type="entry name" value="UBL7_UBA"/>
</dbReference>